<proteinExistence type="predicted"/>
<dbReference type="AlphaFoldDB" id="A0A1B7LCH8"/>
<dbReference type="EMBL" id="LYVF01000177">
    <property type="protein sequence ID" value="OAT80424.1"/>
    <property type="molecule type" value="Genomic_DNA"/>
</dbReference>
<evidence type="ECO:0000313" key="1">
    <source>
        <dbReference type="EMBL" id="OAT80424.1"/>
    </source>
</evidence>
<reference evidence="1 2" key="1">
    <citation type="submission" date="2016-04" db="EMBL/GenBank/DDBJ databases">
        <authorList>
            <person name="Evans L.H."/>
            <person name="Alamgir A."/>
            <person name="Owens N."/>
            <person name="Weber N.D."/>
            <person name="Virtaneva K."/>
            <person name="Barbian K."/>
            <person name="Babar A."/>
            <person name="Rosenke K."/>
        </authorList>
    </citation>
    <scope>NUCLEOTIDE SEQUENCE [LARGE SCALE GENOMIC DNA]</scope>
    <source>
        <strain evidence="1 2">LMa1</strain>
    </source>
</reference>
<dbReference type="STRING" id="1838280.A6M21_00680"/>
<dbReference type="Proteomes" id="UP000078532">
    <property type="component" value="Unassembled WGS sequence"/>
</dbReference>
<organism evidence="1 2">
    <name type="scientific">Desulfotomaculum copahuensis</name>
    <dbReference type="NCBI Taxonomy" id="1838280"/>
    <lineage>
        <taxon>Bacteria</taxon>
        <taxon>Bacillati</taxon>
        <taxon>Bacillota</taxon>
        <taxon>Clostridia</taxon>
        <taxon>Eubacteriales</taxon>
        <taxon>Desulfotomaculaceae</taxon>
        <taxon>Desulfotomaculum</taxon>
    </lineage>
</organism>
<comment type="caution">
    <text evidence="1">The sequence shown here is derived from an EMBL/GenBank/DDBJ whole genome shotgun (WGS) entry which is preliminary data.</text>
</comment>
<name>A0A1B7LCH8_9FIRM</name>
<evidence type="ECO:0000313" key="2">
    <source>
        <dbReference type="Proteomes" id="UP000078532"/>
    </source>
</evidence>
<protein>
    <submittedName>
        <fullName evidence="1">Uncharacterized protein</fullName>
    </submittedName>
</protein>
<sequence>MSQRDALSNAGKECGCFSGRENFHIQGRDSGSGKENTFDERLVSGHAIPETKFKEEFLCCRKNYCRH</sequence>
<gene>
    <name evidence="1" type="ORF">A6M21_00680</name>
</gene>
<accession>A0A1B7LCH8</accession>
<keyword evidence="2" id="KW-1185">Reference proteome</keyword>